<sequence length="281" mass="30236">MRWWCSNDGSNWSWTWKPYIGAWAIVAAVAVWLWRSGAFRSEVPARRKISLALGLVLILGGTDWPLSTLGAGYVVSAQMVRQVLIVMIACPLVLFGAPESLGRWIEATPRRRAVLRIATHPLLALVVSVSLLFAVSAPILVDPLVTSQLGSFALDLAWISAGFLIWMPVQPPSPMVPRLRGPVAIVYLIGVSVAPLPVAFFMTWSPTPIYSVYELAPRVWDTFDAQSDQELAAAIFQVAGGLVIWAQIAVRFVRMAGGGGGSTAGPKFRGTLVGATPATDG</sequence>
<organism evidence="7">
    <name type="scientific">uncultured bacterium A1Q1_fos_2107</name>
    <dbReference type="NCBI Taxonomy" id="1256562"/>
    <lineage>
        <taxon>Bacteria</taxon>
        <taxon>environmental samples</taxon>
    </lineage>
</organism>
<reference evidence="7" key="1">
    <citation type="submission" date="2012-09" db="EMBL/GenBank/DDBJ databases">
        <title>Metagenomic Characterization of a Microbial Community in Wastewater Detects High Levels of Antibiotic Resistance.</title>
        <authorList>
            <person name="Abrams M."/>
            <person name="Caldwell A."/>
            <person name="Vandaei E."/>
            <person name="Lee W."/>
            <person name="Perrott J."/>
            <person name="Khan S.Y."/>
            <person name="Ta J."/>
            <person name="Romero D."/>
            <person name="Nguyen V."/>
            <person name="Pourmand N."/>
            <person name="Ouverney C.C."/>
        </authorList>
    </citation>
    <scope>NUCLEOTIDE SEQUENCE</scope>
</reference>
<evidence type="ECO:0000256" key="3">
    <source>
        <dbReference type="ARBA" id="ARBA00022692"/>
    </source>
</evidence>
<proteinExistence type="predicted"/>
<feature type="transmembrane region" description="Helical" evidence="6">
    <location>
        <begin position="147"/>
        <end position="169"/>
    </location>
</feature>
<feature type="transmembrane region" description="Helical" evidence="6">
    <location>
        <begin position="122"/>
        <end position="141"/>
    </location>
</feature>
<feature type="transmembrane region" description="Helical" evidence="6">
    <location>
        <begin position="231"/>
        <end position="250"/>
    </location>
</feature>
<dbReference type="EMBL" id="JX649859">
    <property type="protein sequence ID" value="AGC70991.1"/>
    <property type="molecule type" value="Genomic_DNA"/>
</dbReference>
<accession>L7VUP5</accession>
<evidence type="ECO:0000313" key="7">
    <source>
        <dbReference type="EMBL" id="AGC70991.1"/>
    </source>
</evidence>
<evidence type="ECO:0000256" key="5">
    <source>
        <dbReference type="ARBA" id="ARBA00023136"/>
    </source>
</evidence>
<evidence type="ECO:0000256" key="1">
    <source>
        <dbReference type="ARBA" id="ARBA00004651"/>
    </source>
</evidence>
<keyword evidence="4 6" id="KW-1133">Transmembrane helix</keyword>
<keyword evidence="2" id="KW-1003">Cell membrane</keyword>
<keyword evidence="5 6" id="KW-0472">Membrane</keyword>
<comment type="subcellular location">
    <subcellularLocation>
        <location evidence="1">Cell membrane</location>
        <topology evidence="1">Multi-pass membrane protein</topology>
    </subcellularLocation>
</comment>
<dbReference type="GO" id="GO:0005886">
    <property type="term" value="C:plasma membrane"/>
    <property type="evidence" value="ECO:0007669"/>
    <property type="project" value="UniProtKB-SubCell"/>
</dbReference>
<protein>
    <recommendedName>
        <fullName evidence="8">CtaG protein</fullName>
    </recommendedName>
</protein>
<dbReference type="AlphaFoldDB" id="L7VUP5"/>
<evidence type="ECO:0000256" key="4">
    <source>
        <dbReference type="ARBA" id="ARBA00022989"/>
    </source>
</evidence>
<feature type="transmembrane region" description="Helical" evidence="6">
    <location>
        <begin position="79"/>
        <end position="101"/>
    </location>
</feature>
<dbReference type="InterPro" id="IPR019108">
    <property type="entry name" value="Caa3_assmbl_CtaG-rel"/>
</dbReference>
<evidence type="ECO:0000256" key="6">
    <source>
        <dbReference type="SAM" id="Phobius"/>
    </source>
</evidence>
<feature type="transmembrane region" description="Helical" evidence="6">
    <location>
        <begin position="181"/>
        <end position="204"/>
    </location>
</feature>
<name>L7VUP5_9BACT</name>
<evidence type="ECO:0000256" key="2">
    <source>
        <dbReference type="ARBA" id="ARBA00022475"/>
    </source>
</evidence>
<feature type="transmembrane region" description="Helical" evidence="6">
    <location>
        <begin position="20"/>
        <end position="37"/>
    </location>
</feature>
<feature type="transmembrane region" description="Helical" evidence="6">
    <location>
        <begin position="49"/>
        <end position="67"/>
    </location>
</feature>
<dbReference type="Pfam" id="PF09678">
    <property type="entry name" value="Caa3_CtaG"/>
    <property type="match status" value="1"/>
</dbReference>
<evidence type="ECO:0008006" key="8">
    <source>
        <dbReference type="Google" id="ProtNLM"/>
    </source>
</evidence>
<keyword evidence="3 6" id="KW-0812">Transmembrane</keyword>